<sequence>MSSSHSALAPFTIKGFYLLTWGTTLGANVWNTVQLTLGLFLALLSTPRVATTTNAHHRDHRISRTRISIPTLPPTHPPLQAGYRTYKTLPRQTFGTLQSRLTPLYFSFTTLSTATLLLTHLWFHPSLISSPTVKPHWLTSEEGRQGLCILVALVPQAINWLFVGPKTTEVMFERHRLERLESKEYDEPNVSGSGDMQGLALCNDERGLGSLRSLGIVCIASHLSEKPDLIFGEEVIVLLREGVIRSFPRGSDLRV</sequence>
<dbReference type="EMBL" id="RSCD01000001">
    <property type="protein sequence ID" value="RSH95354.1"/>
    <property type="molecule type" value="Genomic_DNA"/>
</dbReference>
<accession>A0A427YW46</accession>
<dbReference type="InterPro" id="IPR025423">
    <property type="entry name" value="TMEM205-like"/>
</dbReference>
<name>A0A427YW46_9TREE</name>
<reference evidence="7 8" key="1">
    <citation type="submission" date="2018-11" db="EMBL/GenBank/DDBJ databases">
        <title>Genome sequence of Saitozyma podzolica DSM 27192.</title>
        <authorList>
            <person name="Aliyu H."/>
            <person name="Gorte O."/>
            <person name="Ochsenreither K."/>
        </authorList>
    </citation>
    <scope>NUCLEOTIDE SEQUENCE [LARGE SCALE GENOMIC DNA]</scope>
    <source>
        <strain evidence="7 8">DSM 27192</strain>
    </source>
</reference>
<dbReference type="InterPro" id="IPR053009">
    <property type="entry name" value="Xanthocillin_Biosynth-Assoc"/>
</dbReference>
<keyword evidence="4 5" id="KW-0472">Membrane</keyword>
<organism evidence="7 8">
    <name type="scientific">Saitozyma podzolica</name>
    <dbReference type="NCBI Taxonomy" id="1890683"/>
    <lineage>
        <taxon>Eukaryota</taxon>
        <taxon>Fungi</taxon>
        <taxon>Dikarya</taxon>
        <taxon>Basidiomycota</taxon>
        <taxon>Agaricomycotina</taxon>
        <taxon>Tremellomycetes</taxon>
        <taxon>Tremellales</taxon>
        <taxon>Trimorphomycetaceae</taxon>
        <taxon>Saitozyma</taxon>
    </lineage>
</organism>
<feature type="transmembrane region" description="Helical" evidence="5">
    <location>
        <begin position="143"/>
        <end position="163"/>
    </location>
</feature>
<evidence type="ECO:0000256" key="4">
    <source>
        <dbReference type="ARBA" id="ARBA00023136"/>
    </source>
</evidence>
<dbReference type="PANTHER" id="PTHR23241:SF102">
    <property type="entry name" value="LD23009P"/>
    <property type="match status" value="1"/>
</dbReference>
<comment type="subcellular location">
    <subcellularLocation>
        <location evidence="1">Membrane</location>
    </subcellularLocation>
</comment>
<dbReference type="OrthoDB" id="1641132at2759"/>
<keyword evidence="2 5" id="KW-0812">Transmembrane</keyword>
<feature type="domain" description="TMEM205-like" evidence="6">
    <location>
        <begin position="82"/>
        <end position="175"/>
    </location>
</feature>
<keyword evidence="3 5" id="KW-1133">Transmembrane helix</keyword>
<evidence type="ECO:0000259" key="6">
    <source>
        <dbReference type="Pfam" id="PF13664"/>
    </source>
</evidence>
<evidence type="ECO:0000256" key="3">
    <source>
        <dbReference type="ARBA" id="ARBA00022989"/>
    </source>
</evidence>
<dbReference type="AlphaFoldDB" id="A0A427YW46"/>
<dbReference type="PANTHER" id="PTHR23241">
    <property type="entry name" value="LATE EMBRYOGENESIS ABUNDANT PLANTS LEA-RELATED"/>
    <property type="match status" value="1"/>
</dbReference>
<evidence type="ECO:0000313" key="8">
    <source>
        <dbReference type="Proteomes" id="UP000279259"/>
    </source>
</evidence>
<protein>
    <recommendedName>
        <fullName evidence="6">TMEM205-like domain-containing protein</fullName>
    </recommendedName>
</protein>
<gene>
    <name evidence="7" type="ORF">EHS25_000441</name>
</gene>
<evidence type="ECO:0000313" key="7">
    <source>
        <dbReference type="EMBL" id="RSH95354.1"/>
    </source>
</evidence>
<evidence type="ECO:0000256" key="5">
    <source>
        <dbReference type="SAM" id="Phobius"/>
    </source>
</evidence>
<dbReference type="Proteomes" id="UP000279259">
    <property type="component" value="Unassembled WGS sequence"/>
</dbReference>
<keyword evidence="8" id="KW-1185">Reference proteome</keyword>
<feature type="transmembrane region" description="Helical" evidence="5">
    <location>
        <begin position="104"/>
        <end position="123"/>
    </location>
</feature>
<comment type="caution">
    <text evidence="7">The sequence shown here is derived from an EMBL/GenBank/DDBJ whole genome shotgun (WGS) entry which is preliminary data.</text>
</comment>
<dbReference type="GO" id="GO:0016020">
    <property type="term" value="C:membrane"/>
    <property type="evidence" value="ECO:0007669"/>
    <property type="project" value="UniProtKB-SubCell"/>
</dbReference>
<evidence type="ECO:0000256" key="1">
    <source>
        <dbReference type="ARBA" id="ARBA00004370"/>
    </source>
</evidence>
<dbReference type="Pfam" id="PF13664">
    <property type="entry name" value="DUF4149"/>
    <property type="match status" value="1"/>
</dbReference>
<proteinExistence type="predicted"/>
<evidence type="ECO:0000256" key="2">
    <source>
        <dbReference type="ARBA" id="ARBA00022692"/>
    </source>
</evidence>